<proteinExistence type="predicted"/>
<dbReference type="PANTHER" id="PTHR33164">
    <property type="entry name" value="TRANSCRIPTIONAL REGULATOR, MARR FAMILY"/>
    <property type="match status" value="1"/>
</dbReference>
<evidence type="ECO:0000259" key="1">
    <source>
        <dbReference type="PROSITE" id="PS50995"/>
    </source>
</evidence>
<dbReference type="SMART" id="SM00347">
    <property type="entry name" value="HTH_MARR"/>
    <property type="match status" value="1"/>
</dbReference>
<dbReference type="GO" id="GO:0003677">
    <property type="term" value="F:DNA binding"/>
    <property type="evidence" value="ECO:0007669"/>
    <property type="project" value="UniProtKB-KW"/>
</dbReference>
<keyword evidence="3" id="KW-1185">Reference proteome</keyword>
<gene>
    <name evidence="2" type="ORF">H4696_003594</name>
</gene>
<dbReference type="SUPFAM" id="SSF46785">
    <property type="entry name" value="Winged helix' DNA-binding domain"/>
    <property type="match status" value="1"/>
</dbReference>
<feature type="domain" description="HTH marR-type" evidence="1">
    <location>
        <begin position="5"/>
        <end position="137"/>
    </location>
</feature>
<dbReference type="Pfam" id="PF12802">
    <property type="entry name" value="MarR_2"/>
    <property type="match status" value="1"/>
</dbReference>
<dbReference type="InterPro" id="IPR000835">
    <property type="entry name" value="HTH_MarR-typ"/>
</dbReference>
<reference evidence="2 3" key="1">
    <citation type="submission" date="2020-10" db="EMBL/GenBank/DDBJ databases">
        <title>Sequencing the genomes of 1000 actinobacteria strains.</title>
        <authorList>
            <person name="Klenk H.-P."/>
        </authorList>
    </citation>
    <scope>NUCLEOTIDE SEQUENCE [LARGE SCALE GENOMIC DNA]</scope>
    <source>
        <strain evidence="2 3">DSM 44653</strain>
    </source>
</reference>
<organism evidence="2 3">
    <name type="scientific">Amycolatopsis lexingtonensis</name>
    <dbReference type="NCBI Taxonomy" id="218822"/>
    <lineage>
        <taxon>Bacteria</taxon>
        <taxon>Bacillati</taxon>
        <taxon>Actinomycetota</taxon>
        <taxon>Actinomycetes</taxon>
        <taxon>Pseudonocardiales</taxon>
        <taxon>Pseudonocardiaceae</taxon>
        <taxon>Amycolatopsis</taxon>
    </lineage>
</organism>
<evidence type="ECO:0000313" key="2">
    <source>
        <dbReference type="EMBL" id="MBE1496494.1"/>
    </source>
</evidence>
<dbReference type="InterPro" id="IPR036388">
    <property type="entry name" value="WH-like_DNA-bd_sf"/>
</dbReference>
<dbReference type="PROSITE" id="PS50995">
    <property type="entry name" value="HTH_MARR_2"/>
    <property type="match status" value="1"/>
</dbReference>
<accession>A0ABR9I015</accession>
<dbReference type="InterPro" id="IPR036390">
    <property type="entry name" value="WH_DNA-bd_sf"/>
</dbReference>
<dbReference type="Gene3D" id="1.10.10.10">
    <property type="entry name" value="Winged helix-like DNA-binding domain superfamily/Winged helix DNA-binding domain"/>
    <property type="match status" value="1"/>
</dbReference>
<dbReference type="RefSeq" id="WP_086864411.1">
    <property type="nucleotide sequence ID" value="NZ_JADBEG010000001.1"/>
</dbReference>
<dbReference type="InterPro" id="IPR039422">
    <property type="entry name" value="MarR/SlyA-like"/>
</dbReference>
<sequence length="154" mass="17009">MDEEQTSRLFELADVVLAVGRHIVASKEAEIEAGTPLQGAVMRYIDRNPGTTVSAAAEATQLISSNFSRAVRGLEAAGLVRRDVDRHDARRVRLYPTEKAHDNLRRLRVAWSRLLEGTVADDAEIDAAIATLRKIETRLVARVHDGARRRSGVT</sequence>
<dbReference type="EMBL" id="JADBEG010000001">
    <property type="protein sequence ID" value="MBE1496494.1"/>
    <property type="molecule type" value="Genomic_DNA"/>
</dbReference>
<dbReference type="PANTHER" id="PTHR33164:SF43">
    <property type="entry name" value="HTH-TYPE TRANSCRIPTIONAL REPRESSOR YETL"/>
    <property type="match status" value="1"/>
</dbReference>
<keyword evidence="2" id="KW-0238">DNA-binding</keyword>
<comment type="caution">
    <text evidence="2">The sequence shown here is derived from an EMBL/GenBank/DDBJ whole genome shotgun (WGS) entry which is preliminary data.</text>
</comment>
<protein>
    <submittedName>
        <fullName evidence="2">DNA-binding MarR family transcriptional regulator</fullName>
    </submittedName>
</protein>
<name>A0ABR9I015_9PSEU</name>
<evidence type="ECO:0000313" key="3">
    <source>
        <dbReference type="Proteomes" id="UP000631670"/>
    </source>
</evidence>
<dbReference type="Proteomes" id="UP000631670">
    <property type="component" value="Unassembled WGS sequence"/>
</dbReference>